<protein>
    <recommendedName>
        <fullName evidence="3">Secreted protein</fullName>
    </recommendedName>
</protein>
<proteinExistence type="predicted"/>
<comment type="caution">
    <text evidence="1">The sequence shown here is derived from an EMBL/GenBank/DDBJ whole genome shotgun (WGS) entry which is preliminary data.</text>
</comment>
<dbReference type="AlphaFoldDB" id="A0AAU9KY89"/>
<evidence type="ECO:0000313" key="2">
    <source>
        <dbReference type="Proteomes" id="UP001160483"/>
    </source>
</evidence>
<reference evidence="1" key="1">
    <citation type="submission" date="2021-11" db="EMBL/GenBank/DDBJ databases">
        <authorList>
            <person name="Islam A."/>
            <person name="Islam S."/>
            <person name="Flora M.S."/>
            <person name="Rahman M."/>
            <person name="Ziaur R.M."/>
            <person name="Epstein J.H."/>
            <person name="Hassan M."/>
            <person name="Klassen M."/>
            <person name="Woodard K."/>
            <person name="Webb A."/>
            <person name="Webby R.J."/>
            <person name="El Zowalaty M.E."/>
        </authorList>
    </citation>
    <scope>NUCLEOTIDE SEQUENCE</scope>
    <source>
        <strain evidence="1">Pbs3</strain>
    </source>
</reference>
<dbReference type="EMBL" id="CAKKTJ010000307">
    <property type="protein sequence ID" value="CAH0479466.1"/>
    <property type="molecule type" value="Genomic_DNA"/>
</dbReference>
<organism evidence="1 2">
    <name type="scientific">Peronospora belbahrii</name>
    <dbReference type="NCBI Taxonomy" id="622444"/>
    <lineage>
        <taxon>Eukaryota</taxon>
        <taxon>Sar</taxon>
        <taxon>Stramenopiles</taxon>
        <taxon>Oomycota</taxon>
        <taxon>Peronosporomycetes</taxon>
        <taxon>Peronosporales</taxon>
        <taxon>Peronosporaceae</taxon>
        <taxon>Peronospora</taxon>
    </lineage>
</organism>
<sequence>MMKANLRVGTCFSSLVFLSFHGRKILLSVRFDSCGTCICFFRLTLAQINADVIQDFRLYTLKCASFVSKRRQHYHR</sequence>
<gene>
    <name evidence="1" type="ORF">PBS003_LOCUS6104</name>
</gene>
<dbReference type="Proteomes" id="UP001160483">
    <property type="component" value="Unassembled WGS sequence"/>
</dbReference>
<evidence type="ECO:0000313" key="1">
    <source>
        <dbReference type="EMBL" id="CAH0479466.1"/>
    </source>
</evidence>
<name>A0AAU9KY89_9STRA</name>
<evidence type="ECO:0008006" key="3">
    <source>
        <dbReference type="Google" id="ProtNLM"/>
    </source>
</evidence>
<accession>A0AAU9KY89</accession>